<sequence length="114" mass="12799">MKKSVYALMVMMALNIGYAFAGTPESHQPKAVQLLTSQIYEMLSENVIPNEIRGSKAEVRVAVDEGNYLKILSIETDNEALRTYLKGAIDYEKLSKGTFQKGIVYRIPIEVAKR</sequence>
<dbReference type="RefSeq" id="WP_214612190.1">
    <property type="nucleotide sequence ID" value="NZ_JACATN010000004.1"/>
</dbReference>
<reference evidence="3" key="1">
    <citation type="submission" date="2023-07" db="EMBL/GenBank/DDBJ databases">
        <title>Zobellia barbeyronii sp. nov., a new marine flavobacterium, isolated from green and red algae.</title>
        <authorList>
            <person name="Nedashkovskaya O.I."/>
            <person name="Otstavnykh N."/>
            <person name="Zhukova N."/>
            <person name="Guzev K."/>
            <person name="Chausova V."/>
            <person name="Tekutyeva L."/>
            <person name="Mikhailov V."/>
            <person name="Isaeva M."/>
        </authorList>
    </citation>
    <scope>NUCLEOTIDE SEQUENCE [LARGE SCALE GENOMIC DNA]</scope>
    <source>
        <strain evidence="3">KMM 6746</strain>
    </source>
</reference>
<comment type="caution">
    <text evidence="2">The sequence shown here is derived from an EMBL/GenBank/DDBJ whole genome shotgun (WGS) entry which is preliminary data.</text>
</comment>
<evidence type="ECO:0000256" key="1">
    <source>
        <dbReference type="SAM" id="SignalP"/>
    </source>
</evidence>
<dbReference type="EMBL" id="JACATN010000004">
    <property type="protein sequence ID" value="MBT2162101.1"/>
    <property type="molecule type" value="Genomic_DNA"/>
</dbReference>
<feature type="chain" id="PRO_5047487818" evidence="1">
    <location>
        <begin position="22"/>
        <end position="114"/>
    </location>
</feature>
<keyword evidence="1" id="KW-0732">Signal</keyword>
<evidence type="ECO:0000313" key="2">
    <source>
        <dbReference type="EMBL" id="MBT2162101.1"/>
    </source>
</evidence>
<feature type="signal peptide" evidence="1">
    <location>
        <begin position="1"/>
        <end position="21"/>
    </location>
</feature>
<gene>
    <name evidence="2" type="ORF">HW347_12570</name>
</gene>
<proteinExistence type="predicted"/>
<accession>A0ABS5WGM5</accession>
<protein>
    <submittedName>
        <fullName evidence="2">Uncharacterized protein</fullName>
    </submittedName>
</protein>
<evidence type="ECO:0000313" key="3">
    <source>
        <dbReference type="Proteomes" id="UP000740413"/>
    </source>
</evidence>
<keyword evidence="3" id="KW-1185">Reference proteome</keyword>
<name>A0ABS5WGM5_9FLAO</name>
<dbReference type="Proteomes" id="UP000740413">
    <property type="component" value="Unassembled WGS sequence"/>
</dbReference>
<organism evidence="2 3">
    <name type="scientific">Zobellia barbeyronii</name>
    <dbReference type="NCBI Taxonomy" id="2748009"/>
    <lineage>
        <taxon>Bacteria</taxon>
        <taxon>Pseudomonadati</taxon>
        <taxon>Bacteroidota</taxon>
        <taxon>Flavobacteriia</taxon>
        <taxon>Flavobacteriales</taxon>
        <taxon>Flavobacteriaceae</taxon>
        <taxon>Zobellia</taxon>
    </lineage>
</organism>